<evidence type="ECO:0000313" key="2">
    <source>
        <dbReference type="EMBL" id="PTQ39252.1"/>
    </source>
</evidence>
<proteinExistence type="predicted"/>
<feature type="signal peptide" evidence="1">
    <location>
        <begin position="1"/>
        <end position="16"/>
    </location>
</feature>
<evidence type="ECO:0008006" key="4">
    <source>
        <dbReference type="Google" id="ProtNLM"/>
    </source>
</evidence>
<reference evidence="3" key="1">
    <citation type="journal article" date="2017" name="Cell">
        <title>Insights into land plant evolution garnered from the Marchantia polymorpha genome.</title>
        <authorList>
            <person name="Bowman J.L."/>
            <person name="Kohchi T."/>
            <person name="Yamato K.T."/>
            <person name="Jenkins J."/>
            <person name="Shu S."/>
            <person name="Ishizaki K."/>
            <person name="Yamaoka S."/>
            <person name="Nishihama R."/>
            <person name="Nakamura Y."/>
            <person name="Berger F."/>
            <person name="Adam C."/>
            <person name="Aki S.S."/>
            <person name="Althoff F."/>
            <person name="Araki T."/>
            <person name="Arteaga-Vazquez M.A."/>
            <person name="Balasubrmanian S."/>
            <person name="Barry K."/>
            <person name="Bauer D."/>
            <person name="Boehm C.R."/>
            <person name="Briginshaw L."/>
            <person name="Caballero-Perez J."/>
            <person name="Catarino B."/>
            <person name="Chen F."/>
            <person name="Chiyoda S."/>
            <person name="Chovatia M."/>
            <person name="Davies K.M."/>
            <person name="Delmans M."/>
            <person name="Demura T."/>
            <person name="Dierschke T."/>
            <person name="Dolan L."/>
            <person name="Dorantes-Acosta A.E."/>
            <person name="Eklund D.M."/>
            <person name="Florent S.N."/>
            <person name="Flores-Sandoval E."/>
            <person name="Fujiyama A."/>
            <person name="Fukuzawa H."/>
            <person name="Galik B."/>
            <person name="Grimanelli D."/>
            <person name="Grimwood J."/>
            <person name="Grossniklaus U."/>
            <person name="Hamada T."/>
            <person name="Haseloff J."/>
            <person name="Hetherington A.J."/>
            <person name="Higo A."/>
            <person name="Hirakawa Y."/>
            <person name="Hundley H.N."/>
            <person name="Ikeda Y."/>
            <person name="Inoue K."/>
            <person name="Inoue S.I."/>
            <person name="Ishida S."/>
            <person name="Jia Q."/>
            <person name="Kakita M."/>
            <person name="Kanazawa T."/>
            <person name="Kawai Y."/>
            <person name="Kawashima T."/>
            <person name="Kennedy M."/>
            <person name="Kinose K."/>
            <person name="Kinoshita T."/>
            <person name="Kohara Y."/>
            <person name="Koide E."/>
            <person name="Komatsu K."/>
            <person name="Kopischke S."/>
            <person name="Kubo M."/>
            <person name="Kyozuka J."/>
            <person name="Lagercrantz U."/>
            <person name="Lin S.S."/>
            <person name="Lindquist E."/>
            <person name="Lipzen A.M."/>
            <person name="Lu C.W."/>
            <person name="De Luna E."/>
            <person name="Martienssen R.A."/>
            <person name="Minamino N."/>
            <person name="Mizutani M."/>
            <person name="Mizutani M."/>
            <person name="Mochizuki N."/>
            <person name="Monte I."/>
            <person name="Mosher R."/>
            <person name="Nagasaki H."/>
            <person name="Nakagami H."/>
            <person name="Naramoto S."/>
            <person name="Nishitani K."/>
            <person name="Ohtani M."/>
            <person name="Okamoto T."/>
            <person name="Okumura M."/>
            <person name="Phillips J."/>
            <person name="Pollak B."/>
            <person name="Reinders A."/>
            <person name="Rovekamp M."/>
            <person name="Sano R."/>
            <person name="Sawa S."/>
            <person name="Schmid M.W."/>
            <person name="Shirakawa M."/>
            <person name="Solano R."/>
            <person name="Spunde A."/>
            <person name="Suetsugu N."/>
            <person name="Sugano S."/>
            <person name="Sugiyama A."/>
            <person name="Sun R."/>
            <person name="Suzuki Y."/>
            <person name="Takenaka M."/>
            <person name="Takezawa D."/>
            <person name="Tomogane H."/>
            <person name="Tsuzuki M."/>
            <person name="Ueda T."/>
            <person name="Umeda M."/>
            <person name="Ward J.M."/>
            <person name="Watanabe Y."/>
            <person name="Yazaki K."/>
            <person name="Yokoyama R."/>
            <person name="Yoshitake Y."/>
            <person name="Yotsui I."/>
            <person name="Zachgo S."/>
            <person name="Schmutz J."/>
        </authorList>
    </citation>
    <scope>NUCLEOTIDE SEQUENCE [LARGE SCALE GENOMIC DNA]</scope>
    <source>
        <strain evidence="3">Tak-1</strain>
    </source>
</reference>
<evidence type="ECO:0000313" key="3">
    <source>
        <dbReference type="Proteomes" id="UP000244005"/>
    </source>
</evidence>
<organism evidence="2 3">
    <name type="scientific">Marchantia polymorpha</name>
    <name type="common">Common liverwort</name>
    <name type="synonym">Marchantia aquatica</name>
    <dbReference type="NCBI Taxonomy" id="3197"/>
    <lineage>
        <taxon>Eukaryota</taxon>
        <taxon>Viridiplantae</taxon>
        <taxon>Streptophyta</taxon>
        <taxon>Embryophyta</taxon>
        <taxon>Marchantiophyta</taxon>
        <taxon>Marchantiopsida</taxon>
        <taxon>Marchantiidae</taxon>
        <taxon>Marchantiales</taxon>
        <taxon>Marchantiaceae</taxon>
        <taxon>Marchantia</taxon>
    </lineage>
</organism>
<dbReference type="AlphaFoldDB" id="A0A2R6WZG9"/>
<evidence type="ECO:0000256" key="1">
    <source>
        <dbReference type="SAM" id="SignalP"/>
    </source>
</evidence>
<feature type="chain" id="PRO_5015346638" description="Secreted protein" evidence="1">
    <location>
        <begin position="17"/>
        <end position="92"/>
    </location>
</feature>
<dbReference type="Proteomes" id="UP000244005">
    <property type="component" value="Unassembled WGS sequence"/>
</dbReference>
<sequence>MKPRLLMLAAWRVTFACSSTLSTRLSLPSFPEACQRQFYSSGGCVISDCGCYLMRPWMHRQCRITLLVICQEELSQASILPATKIRIRDLLH</sequence>
<dbReference type="Gramene" id="Mp7g00520.1">
    <property type="protein sequence ID" value="Mp7g00520.1.cds"/>
    <property type="gene ID" value="Mp7g00520"/>
</dbReference>
<keyword evidence="3" id="KW-1185">Reference proteome</keyword>
<accession>A0A2R6WZG9</accession>
<keyword evidence="1" id="KW-0732">Signal</keyword>
<name>A0A2R6WZG9_MARPO</name>
<protein>
    <recommendedName>
        <fullName evidence="4">Secreted protein</fullName>
    </recommendedName>
</protein>
<gene>
    <name evidence="2" type="ORF">MARPO_0046s0073</name>
</gene>
<dbReference type="EMBL" id="KZ772718">
    <property type="protein sequence ID" value="PTQ39252.1"/>
    <property type="molecule type" value="Genomic_DNA"/>
</dbReference>